<dbReference type="EMBL" id="LJBN01000112">
    <property type="protein sequence ID" value="OOQ89491.1"/>
    <property type="molecule type" value="Genomic_DNA"/>
</dbReference>
<dbReference type="InterPro" id="IPR025337">
    <property type="entry name" value="Questin_oxidase-like"/>
</dbReference>
<dbReference type="Proteomes" id="UP000190744">
    <property type="component" value="Unassembled WGS sequence"/>
</dbReference>
<gene>
    <name evidence="2" type="ORF">PEBR_28128</name>
</gene>
<sequence>MALELEPTSHFHFDPSVNPGLKHAKTLTKESSRILEQVLEENHINHHIFTTTEDHKGVYFHNHIAHHDITIWALGASPETIRSQHDRNSLYQRDAMAVQNTLVEDMTDPLVFKRCLGREENFLNFCLFFENEIDRFGYQSVFQKYLVGGSEMADDILCRIYMGYVHGIIHIGMALEFKQARLLAEGFAQACVHHDWWYTDYLTEAEKLSKRQVEPSLPLSACVDLARADEKIRNCSSPYYHLQKRKVTGEMCLDLEPARDGVLKNAGPDLVRLAARYRVDPNDLDRATAELQNTAVYLTAGAQRPPYICTFDFFLLHSVTSSIGHTMFLAEPSLTREQKARLLEYTGRVYLLSYAGQGCPEIHLDWLASHPSRLPNQGWDEVFDRACYHEDDGHMCKLIRCMAHAQDTSKPYDHLPEFRVKQSLFLTAGIAAIDSGSAKPMDGTKHFDFIRGAGFAEAWQRFPKRDEHLAARAHL</sequence>
<dbReference type="GO" id="GO:0016491">
    <property type="term" value="F:oxidoreductase activity"/>
    <property type="evidence" value="ECO:0007669"/>
    <property type="project" value="UniProtKB-KW"/>
</dbReference>
<evidence type="ECO:0000313" key="2">
    <source>
        <dbReference type="EMBL" id="OOQ89491.1"/>
    </source>
</evidence>
<reference evidence="3" key="1">
    <citation type="submission" date="2015-09" db="EMBL/GenBank/DDBJ databases">
        <authorList>
            <person name="Fill T.P."/>
            <person name="Baretta J.F."/>
            <person name="de Almeida L.G."/>
            <person name="Rocha M."/>
            <person name="de Souza D.H."/>
            <person name="Malavazi I."/>
            <person name="Cerdeira L.T."/>
            <person name="Hong H."/>
            <person name="Samborskyy M."/>
            <person name="de Vasconcelos A.T."/>
            <person name="Leadlay P."/>
            <person name="Rodrigues-Filho E."/>
        </authorList>
    </citation>
    <scope>NUCLEOTIDE SEQUENCE [LARGE SCALE GENOMIC DNA]</scope>
    <source>
        <strain evidence="3">LaBioMMi 136</strain>
    </source>
</reference>
<dbReference type="Pfam" id="PF14027">
    <property type="entry name" value="Questin_oxidase"/>
    <property type="match status" value="1"/>
</dbReference>
<organism evidence="2 3">
    <name type="scientific">Penicillium brasilianum</name>
    <dbReference type="NCBI Taxonomy" id="104259"/>
    <lineage>
        <taxon>Eukaryota</taxon>
        <taxon>Fungi</taxon>
        <taxon>Dikarya</taxon>
        <taxon>Ascomycota</taxon>
        <taxon>Pezizomycotina</taxon>
        <taxon>Eurotiomycetes</taxon>
        <taxon>Eurotiomycetidae</taxon>
        <taxon>Eurotiales</taxon>
        <taxon>Aspergillaceae</taxon>
        <taxon>Penicillium</taxon>
    </lineage>
</organism>
<name>A0A1S9RVY1_PENBI</name>
<dbReference type="PANTHER" id="PTHR35870">
    <property type="entry name" value="PROTEIN, PUTATIVE (AFU_ORTHOLOGUE AFUA_5G03330)-RELATED"/>
    <property type="match status" value="1"/>
</dbReference>
<accession>A0A1S9RVY1</accession>
<keyword evidence="1" id="KW-0560">Oxidoreductase</keyword>
<dbReference type="PANTHER" id="PTHR35870:SF1">
    <property type="entry name" value="PROTEIN, PUTATIVE (AFU_ORTHOLOGUE AFUA_5G03330)-RELATED"/>
    <property type="match status" value="1"/>
</dbReference>
<dbReference type="AlphaFoldDB" id="A0A1S9RVY1"/>
<evidence type="ECO:0000313" key="3">
    <source>
        <dbReference type="Proteomes" id="UP000190744"/>
    </source>
</evidence>
<evidence type="ECO:0000256" key="1">
    <source>
        <dbReference type="ARBA" id="ARBA00023002"/>
    </source>
</evidence>
<protein>
    <recommendedName>
        <fullName evidence="4">HypA-like protein</fullName>
    </recommendedName>
</protein>
<proteinExistence type="predicted"/>
<evidence type="ECO:0008006" key="4">
    <source>
        <dbReference type="Google" id="ProtNLM"/>
    </source>
</evidence>
<comment type="caution">
    <text evidence="2">The sequence shown here is derived from an EMBL/GenBank/DDBJ whole genome shotgun (WGS) entry which is preliminary data.</text>
</comment>